<dbReference type="EMBL" id="CM044704">
    <property type="protein sequence ID" value="KAI5668003.1"/>
    <property type="molecule type" value="Genomic_DNA"/>
</dbReference>
<comment type="caution">
    <text evidence="1">The sequence shown here is derived from an EMBL/GenBank/DDBJ whole genome shotgun (WGS) entry which is preliminary data.</text>
</comment>
<name>A0ACC0B645_CATRO</name>
<keyword evidence="2" id="KW-1185">Reference proteome</keyword>
<dbReference type="Proteomes" id="UP001060085">
    <property type="component" value="Linkage Group LG04"/>
</dbReference>
<evidence type="ECO:0000313" key="2">
    <source>
        <dbReference type="Proteomes" id="UP001060085"/>
    </source>
</evidence>
<protein>
    <submittedName>
        <fullName evidence="1">Uncharacterized protein</fullName>
    </submittedName>
</protein>
<evidence type="ECO:0000313" key="1">
    <source>
        <dbReference type="EMBL" id="KAI5668003.1"/>
    </source>
</evidence>
<proteinExistence type="predicted"/>
<sequence length="506" mass="55871">MMNGLALSLILTTLVTAGVFSPPAVNKENQKDKNVIVKEGHRTVVVEYENDDKSNTRVVISPQEDQQGKETIISHDDYNNDKEKIKDGHWASPRELVCDAYGKCKHKIATALGRTKDKVSGKFEEGEEKIQDVEQVVKENVQEAYDKVKEKVKHGAEEISGKAKETKETIKGRAKEISGKAKGTKEAIKEGAKEITGKAKDTKDAIQEGAKEKAKKIKQSAEELVDTGRTLKGDVQENVSEKTHEAEQVAVQNGKKDLKEILGRGREVLGDAFSYVFSQESMAAAFGIVQLLGLSTCFGMSVWITFISSYVLAKALPRQQFAMVQSKIYPVYFKAMALSIGAVLIGHLLSHGKRLFSGGPAYIFQSFNLLFSLGMVLVNLYILEPRATKVMFERMRVEKEEGRDKESSGTATAETSARLVDSFTEEAITRATATPRSATTSGATTTATGTEERPRDARSRAELIRLSRKLKKLNIVSSFLNILTLMVLTWQLVHLGHSLHTVLSQF</sequence>
<accession>A0ACC0B645</accession>
<organism evidence="1 2">
    <name type="scientific">Catharanthus roseus</name>
    <name type="common">Madagascar periwinkle</name>
    <name type="synonym">Vinca rosea</name>
    <dbReference type="NCBI Taxonomy" id="4058"/>
    <lineage>
        <taxon>Eukaryota</taxon>
        <taxon>Viridiplantae</taxon>
        <taxon>Streptophyta</taxon>
        <taxon>Embryophyta</taxon>
        <taxon>Tracheophyta</taxon>
        <taxon>Spermatophyta</taxon>
        <taxon>Magnoliopsida</taxon>
        <taxon>eudicotyledons</taxon>
        <taxon>Gunneridae</taxon>
        <taxon>Pentapetalae</taxon>
        <taxon>asterids</taxon>
        <taxon>lamiids</taxon>
        <taxon>Gentianales</taxon>
        <taxon>Apocynaceae</taxon>
        <taxon>Rauvolfioideae</taxon>
        <taxon>Vinceae</taxon>
        <taxon>Catharanthinae</taxon>
        <taxon>Catharanthus</taxon>
    </lineage>
</organism>
<gene>
    <name evidence="1" type="ORF">M9H77_17856</name>
</gene>
<reference evidence="2" key="1">
    <citation type="journal article" date="2023" name="Nat. Plants">
        <title>Single-cell RNA sequencing provides a high-resolution roadmap for understanding the multicellular compartmentation of specialized metabolism.</title>
        <authorList>
            <person name="Sun S."/>
            <person name="Shen X."/>
            <person name="Li Y."/>
            <person name="Li Y."/>
            <person name="Wang S."/>
            <person name="Li R."/>
            <person name="Zhang H."/>
            <person name="Shen G."/>
            <person name="Guo B."/>
            <person name="Wei J."/>
            <person name="Xu J."/>
            <person name="St-Pierre B."/>
            <person name="Chen S."/>
            <person name="Sun C."/>
        </authorList>
    </citation>
    <scope>NUCLEOTIDE SEQUENCE [LARGE SCALE GENOMIC DNA]</scope>
</reference>